<protein>
    <recommendedName>
        <fullName evidence="1">F-box domain-containing protein</fullName>
    </recommendedName>
</protein>
<organism evidence="2 3">
    <name type="scientific">Rhizoctonia solani</name>
    <dbReference type="NCBI Taxonomy" id="456999"/>
    <lineage>
        <taxon>Eukaryota</taxon>
        <taxon>Fungi</taxon>
        <taxon>Dikarya</taxon>
        <taxon>Basidiomycota</taxon>
        <taxon>Agaricomycotina</taxon>
        <taxon>Agaricomycetes</taxon>
        <taxon>Cantharellales</taxon>
        <taxon>Ceratobasidiaceae</taxon>
        <taxon>Rhizoctonia</taxon>
    </lineage>
</organism>
<evidence type="ECO:0000259" key="1">
    <source>
        <dbReference type="SMART" id="SM00256"/>
    </source>
</evidence>
<comment type="caution">
    <text evidence="2">The sequence shown here is derived from an EMBL/GenBank/DDBJ whole genome shotgun (WGS) entry which is preliminary data.</text>
</comment>
<evidence type="ECO:0000313" key="3">
    <source>
        <dbReference type="Proteomes" id="UP000663853"/>
    </source>
</evidence>
<dbReference type="AlphaFoldDB" id="A0A8H3CNW4"/>
<feature type="non-terminal residue" evidence="2">
    <location>
        <position position="1"/>
    </location>
</feature>
<sequence length="137" mass="15426">HILRECSPDLSQRVLFGTTPGLEALAKFIAATSPESPLHILLFFSKMDPNIHRSIVGLFDEVLIHILHLCNYQEILRFARTCRRLGNLVSNTVSLQLHIELEANGFEVISGSGKGNINYQVVLKDLRRYLNGQSKDI</sequence>
<dbReference type="InterPro" id="IPR036047">
    <property type="entry name" value="F-box-like_dom_sf"/>
</dbReference>
<dbReference type="OrthoDB" id="10264538at2759"/>
<name>A0A8H3CNW4_9AGAM</name>
<feature type="domain" description="F-box" evidence="1">
    <location>
        <begin position="58"/>
        <end position="98"/>
    </location>
</feature>
<proteinExistence type="predicted"/>
<dbReference type="SMART" id="SM00256">
    <property type="entry name" value="FBOX"/>
    <property type="match status" value="1"/>
</dbReference>
<dbReference type="CDD" id="cd09917">
    <property type="entry name" value="F-box_SF"/>
    <property type="match status" value="1"/>
</dbReference>
<dbReference type="InterPro" id="IPR001810">
    <property type="entry name" value="F-box_dom"/>
</dbReference>
<evidence type="ECO:0000313" key="2">
    <source>
        <dbReference type="EMBL" id="CAE6490853.1"/>
    </source>
</evidence>
<reference evidence="2" key="1">
    <citation type="submission" date="2021-01" db="EMBL/GenBank/DDBJ databases">
        <authorList>
            <person name="Kaushik A."/>
        </authorList>
    </citation>
    <scope>NUCLEOTIDE SEQUENCE</scope>
    <source>
        <strain evidence="2">AG6-10EEA</strain>
    </source>
</reference>
<dbReference type="EMBL" id="CAJMXA010003071">
    <property type="protein sequence ID" value="CAE6490853.1"/>
    <property type="molecule type" value="Genomic_DNA"/>
</dbReference>
<accession>A0A8H3CNW4</accession>
<gene>
    <name evidence="2" type="ORF">RDB_LOCUS101064</name>
</gene>
<dbReference type="SUPFAM" id="SSF81383">
    <property type="entry name" value="F-box domain"/>
    <property type="match status" value="1"/>
</dbReference>
<dbReference type="Pfam" id="PF00646">
    <property type="entry name" value="F-box"/>
    <property type="match status" value="1"/>
</dbReference>
<dbReference type="Proteomes" id="UP000663853">
    <property type="component" value="Unassembled WGS sequence"/>
</dbReference>